<evidence type="ECO:0000313" key="2">
    <source>
        <dbReference type="EMBL" id="MBA2893888.1"/>
    </source>
</evidence>
<organism evidence="2 3">
    <name type="scientific">Nonomuraea soli</name>
    <dbReference type="NCBI Taxonomy" id="1032476"/>
    <lineage>
        <taxon>Bacteria</taxon>
        <taxon>Bacillati</taxon>
        <taxon>Actinomycetota</taxon>
        <taxon>Actinomycetes</taxon>
        <taxon>Streptosporangiales</taxon>
        <taxon>Streptosporangiaceae</taxon>
        <taxon>Nonomuraea</taxon>
    </lineage>
</organism>
<keyword evidence="2" id="KW-0808">Transferase</keyword>
<dbReference type="InterPro" id="IPR016181">
    <property type="entry name" value="Acyl_CoA_acyltransferase"/>
</dbReference>
<dbReference type="PROSITE" id="PS51186">
    <property type="entry name" value="GNAT"/>
    <property type="match status" value="1"/>
</dbReference>
<dbReference type="SUPFAM" id="SSF55729">
    <property type="entry name" value="Acyl-CoA N-acyltransferases (Nat)"/>
    <property type="match status" value="1"/>
</dbReference>
<dbReference type="InterPro" id="IPR041496">
    <property type="entry name" value="YitH/HolE_GNAT"/>
</dbReference>
<dbReference type="PANTHER" id="PTHR47237">
    <property type="entry name" value="SLL0310 PROTEIN"/>
    <property type="match status" value="1"/>
</dbReference>
<dbReference type="Proteomes" id="UP000530928">
    <property type="component" value="Unassembled WGS sequence"/>
</dbReference>
<protein>
    <submittedName>
        <fullName evidence="2">GNAT superfamily N-acetyltransferase</fullName>
    </submittedName>
</protein>
<dbReference type="InterPro" id="IPR000182">
    <property type="entry name" value="GNAT_dom"/>
</dbReference>
<proteinExistence type="predicted"/>
<name>A0A7W0HSB2_9ACTN</name>
<reference evidence="2 3" key="1">
    <citation type="submission" date="2020-07" db="EMBL/GenBank/DDBJ databases">
        <title>Genomic Encyclopedia of Type Strains, Phase IV (KMG-IV): sequencing the most valuable type-strain genomes for metagenomic binning, comparative biology and taxonomic classification.</title>
        <authorList>
            <person name="Goeker M."/>
        </authorList>
    </citation>
    <scope>NUCLEOTIDE SEQUENCE [LARGE SCALE GENOMIC DNA]</scope>
    <source>
        <strain evidence="2 3">DSM 45533</strain>
    </source>
</reference>
<comment type="caution">
    <text evidence="2">The sequence shown here is derived from an EMBL/GenBank/DDBJ whole genome shotgun (WGS) entry which is preliminary data.</text>
</comment>
<dbReference type="Gene3D" id="3.40.630.30">
    <property type="match status" value="1"/>
</dbReference>
<evidence type="ECO:0000259" key="1">
    <source>
        <dbReference type="PROSITE" id="PS51186"/>
    </source>
</evidence>
<dbReference type="InterPro" id="IPR052729">
    <property type="entry name" value="Acyl/Acetyltrans_Enzymes"/>
</dbReference>
<evidence type="ECO:0000313" key="3">
    <source>
        <dbReference type="Proteomes" id="UP000530928"/>
    </source>
</evidence>
<dbReference type="GO" id="GO:0016747">
    <property type="term" value="F:acyltransferase activity, transferring groups other than amino-acyl groups"/>
    <property type="evidence" value="ECO:0007669"/>
    <property type="project" value="InterPro"/>
</dbReference>
<dbReference type="Pfam" id="PF18014">
    <property type="entry name" value="Acetyltransf_18"/>
    <property type="match status" value="1"/>
</dbReference>
<dbReference type="AlphaFoldDB" id="A0A7W0HSB2"/>
<keyword evidence="3" id="KW-1185">Reference proteome</keyword>
<gene>
    <name evidence="2" type="ORF">HNR30_005249</name>
</gene>
<dbReference type="Pfam" id="PF13673">
    <property type="entry name" value="Acetyltransf_10"/>
    <property type="match status" value="1"/>
</dbReference>
<dbReference type="Gene3D" id="3.40.630.90">
    <property type="match status" value="1"/>
</dbReference>
<dbReference type="PANTHER" id="PTHR47237:SF2">
    <property type="entry name" value="BLL4206 PROTEIN"/>
    <property type="match status" value="1"/>
</dbReference>
<dbReference type="RefSeq" id="WP_181612638.1">
    <property type="nucleotide sequence ID" value="NZ_BAABAM010000005.1"/>
</dbReference>
<dbReference type="EMBL" id="JACDUR010000005">
    <property type="protein sequence ID" value="MBA2893888.1"/>
    <property type="molecule type" value="Genomic_DNA"/>
</dbReference>
<dbReference type="CDD" id="cd04301">
    <property type="entry name" value="NAT_SF"/>
    <property type="match status" value="1"/>
</dbReference>
<feature type="domain" description="N-acetyltransferase" evidence="1">
    <location>
        <begin position="2"/>
        <end position="140"/>
    </location>
</feature>
<accession>A0A7W0HSB2</accession>
<sequence length="271" mass="28849">MTAIRRLDPSELLACKRLEEDRGWDTDPAKWALMFASGEVHAIDADDGDGLAGCVVLTHYADDLTAVGMMLVADRYGRQGLGSTLMRHALEQAGKRSVELTATRFGRPVYERLGFRPTGTLTVHHGTLPDLPTPSARPATPDDHARILRLDHRTTGADRGAVLTHLLSIAERAVVADDGFAIAWNAGSHRVIGPVVAPSEEVARDLVVAAARGADRPLRLDVLGGFPGLRAWIAGHGMPGGENELPTMVHGADAPGGDRARYAAPILISMG</sequence>